<accession>A0A176WBK0</accession>
<feature type="region of interest" description="Disordered" evidence="1">
    <location>
        <begin position="198"/>
        <end position="247"/>
    </location>
</feature>
<evidence type="ECO:0000313" key="3">
    <source>
        <dbReference type="Proteomes" id="UP000077202"/>
    </source>
</evidence>
<reference evidence="2" key="1">
    <citation type="submission" date="2016-03" db="EMBL/GenBank/DDBJ databases">
        <title>Mechanisms controlling the formation of the plant cell surface in tip-growing cells are functionally conserved among land plants.</title>
        <authorList>
            <person name="Honkanen S."/>
            <person name="Jones V.A."/>
            <person name="Morieri G."/>
            <person name="Champion C."/>
            <person name="Hetherington A.J."/>
            <person name="Kelly S."/>
            <person name="Saint-Marcoux D."/>
            <person name="Proust H."/>
            <person name="Prescott H."/>
            <person name="Dolan L."/>
        </authorList>
    </citation>
    <scope>NUCLEOTIDE SEQUENCE [LARGE SCALE GENOMIC DNA]</scope>
    <source>
        <tissue evidence="2">Whole gametophyte</tissue>
    </source>
</reference>
<name>A0A176WBK0_MARPO</name>
<comment type="caution">
    <text evidence="2">The sequence shown here is derived from an EMBL/GenBank/DDBJ whole genome shotgun (WGS) entry which is preliminary data.</text>
</comment>
<dbReference type="Proteomes" id="UP000077202">
    <property type="component" value="Unassembled WGS sequence"/>
</dbReference>
<sequence length="247" mass="27020">MAEGDAFATSAVDSIAFATSAFVARAFAGASSNWEELDGQVCVIEDGTTAGVANRIAGIPRRIDNGEARFPLVEMELGVYDDGPGMAAQERPEFERVEFVELALAGTPIHWARILWKAMRQHAGEEKGRSINHLSPFLINFYLSMGCLTAEEKKQFPLLSRMNSGKFVKDVEVDTDSDKVPAITPPGRLRVRKSIGVRGHQEAEIGRRGRREAARIARRPIEASGNQQASPAKAEGPQADFDRGQQR</sequence>
<keyword evidence="3" id="KW-1185">Reference proteome</keyword>
<evidence type="ECO:0000256" key="1">
    <source>
        <dbReference type="SAM" id="MobiDB-lite"/>
    </source>
</evidence>
<dbReference type="EMBL" id="LVLJ01001322">
    <property type="protein sequence ID" value="OAE30459.1"/>
    <property type="molecule type" value="Genomic_DNA"/>
</dbReference>
<protein>
    <submittedName>
        <fullName evidence="2">Uncharacterized protein</fullName>
    </submittedName>
</protein>
<dbReference type="AlphaFoldDB" id="A0A176WBK0"/>
<feature type="compositionally biased region" description="Basic and acidic residues" evidence="1">
    <location>
        <begin position="199"/>
        <end position="221"/>
    </location>
</feature>
<evidence type="ECO:0000313" key="2">
    <source>
        <dbReference type="EMBL" id="OAE30459.1"/>
    </source>
</evidence>
<gene>
    <name evidence="2" type="ORF">AXG93_942s1020</name>
</gene>
<proteinExistence type="predicted"/>
<organism evidence="2 3">
    <name type="scientific">Marchantia polymorpha subsp. ruderalis</name>
    <dbReference type="NCBI Taxonomy" id="1480154"/>
    <lineage>
        <taxon>Eukaryota</taxon>
        <taxon>Viridiplantae</taxon>
        <taxon>Streptophyta</taxon>
        <taxon>Embryophyta</taxon>
        <taxon>Marchantiophyta</taxon>
        <taxon>Marchantiopsida</taxon>
        <taxon>Marchantiidae</taxon>
        <taxon>Marchantiales</taxon>
        <taxon>Marchantiaceae</taxon>
        <taxon>Marchantia</taxon>
    </lineage>
</organism>